<reference evidence="1" key="1">
    <citation type="submission" date="2014-12" db="EMBL/GenBank/DDBJ databases">
        <title>Insight into the proteome of Arion vulgaris.</title>
        <authorList>
            <person name="Aradska J."/>
            <person name="Bulat T."/>
            <person name="Smidak R."/>
            <person name="Sarate P."/>
            <person name="Gangsoo J."/>
            <person name="Sialana F."/>
            <person name="Bilban M."/>
            <person name="Lubec G."/>
        </authorList>
    </citation>
    <scope>NUCLEOTIDE SEQUENCE</scope>
    <source>
        <tissue evidence="1">Skin</tissue>
    </source>
</reference>
<proteinExistence type="predicted"/>
<accession>A0A0B7A975</accession>
<dbReference type="AlphaFoldDB" id="A0A0B7A975"/>
<dbReference type="EMBL" id="HACG01030669">
    <property type="protein sequence ID" value="CEK77534.1"/>
    <property type="molecule type" value="Transcribed_RNA"/>
</dbReference>
<sequence length="87" mass="10110">MGALWEVQIDQWVPPIMAEEVQDTGTKIDQDLDLEDIKVHLDHSLMDLLEDGQDIKDKLSVHEVYLINWHEINDQLSLNIYITLLTV</sequence>
<protein>
    <submittedName>
        <fullName evidence="1">Uncharacterized protein</fullName>
    </submittedName>
</protein>
<evidence type="ECO:0000313" key="1">
    <source>
        <dbReference type="EMBL" id="CEK77534.1"/>
    </source>
</evidence>
<name>A0A0B7A975_9EUPU</name>
<gene>
    <name evidence="1" type="primary">ORF105316</name>
</gene>
<organism evidence="1">
    <name type="scientific">Arion vulgaris</name>
    <dbReference type="NCBI Taxonomy" id="1028688"/>
    <lineage>
        <taxon>Eukaryota</taxon>
        <taxon>Metazoa</taxon>
        <taxon>Spiralia</taxon>
        <taxon>Lophotrochozoa</taxon>
        <taxon>Mollusca</taxon>
        <taxon>Gastropoda</taxon>
        <taxon>Heterobranchia</taxon>
        <taxon>Euthyneura</taxon>
        <taxon>Panpulmonata</taxon>
        <taxon>Eupulmonata</taxon>
        <taxon>Stylommatophora</taxon>
        <taxon>Helicina</taxon>
        <taxon>Arionoidea</taxon>
        <taxon>Arionidae</taxon>
        <taxon>Arion</taxon>
    </lineage>
</organism>